<dbReference type="GO" id="GO:0005522">
    <property type="term" value="F:profilin binding"/>
    <property type="evidence" value="ECO:0007669"/>
    <property type="project" value="TreeGrafter"/>
</dbReference>
<dbReference type="Pfam" id="PF00568">
    <property type="entry name" value="WH1"/>
    <property type="match status" value="1"/>
</dbReference>
<reference evidence="1" key="1">
    <citation type="submission" date="2025-08" db="UniProtKB">
        <authorList>
            <consortium name="Ensembl"/>
        </authorList>
    </citation>
    <scope>IDENTIFICATION</scope>
</reference>
<dbReference type="GO" id="GO:0030036">
    <property type="term" value="P:actin cytoskeleton organization"/>
    <property type="evidence" value="ECO:0007669"/>
    <property type="project" value="TreeGrafter"/>
</dbReference>
<keyword evidence="2" id="KW-1185">Reference proteome</keyword>
<dbReference type="Proteomes" id="UP000694382">
    <property type="component" value="Unassembled WGS sequence"/>
</dbReference>
<dbReference type="SUPFAM" id="SSF50729">
    <property type="entry name" value="PH domain-like"/>
    <property type="match status" value="1"/>
</dbReference>
<evidence type="ECO:0000313" key="1">
    <source>
        <dbReference type="Ensembl" id="ENSCPVP00000005266.2"/>
    </source>
</evidence>
<evidence type="ECO:0000313" key="2">
    <source>
        <dbReference type="Proteomes" id="UP000694382"/>
    </source>
</evidence>
<dbReference type="Ensembl" id="ENSCPVT00000005466.2">
    <property type="protein sequence ID" value="ENSCPVP00000005266.2"/>
    <property type="gene ID" value="ENSCPVG00000003888.2"/>
</dbReference>
<dbReference type="AlphaFoldDB" id="A0A8C3MEV4"/>
<accession>A0A8U8C6X2</accession>
<dbReference type="GO" id="GO:0001843">
    <property type="term" value="P:neural tube closure"/>
    <property type="evidence" value="ECO:0007669"/>
    <property type="project" value="TreeGrafter"/>
</dbReference>
<sequence>MGTGTGSTGRTGDLARAAVLLYDEAQKLWVPAGVVPGAGGAPQSPPSCVQLFQQPGSLAFRLLGRRLGPEQQVVLNCPLARGLRYSQATPQFHQWREGRRVWGLSFASPPEAAQFAGAVLRALQALEQGEPDR</sequence>
<dbReference type="InterPro" id="IPR000697">
    <property type="entry name" value="WH1/EVH1_dom"/>
</dbReference>
<dbReference type="GO" id="GO:0017124">
    <property type="term" value="F:SH3 domain binding"/>
    <property type="evidence" value="ECO:0007669"/>
    <property type="project" value="TreeGrafter"/>
</dbReference>
<protein>
    <submittedName>
        <fullName evidence="1">Uncharacterized protein</fullName>
    </submittedName>
</protein>
<dbReference type="PANTHER" id="PTHR11202">
    <property type="entry name" value="SPROUTY-RELATED, EVH1 DOMAIN-CONTAINING PROTEIN FAMILY MEMBER"/>
    <property type="match status" value="1"/>
</dbReference>
<accession>A0A8C3MEV4</accession>
<dbReference type="PROSITE" id="PS50229">
    <property type="entry name" value="WH1"/>
    <property type="match status" value="1"/>
</dbReference>
<organism evidence="1 2">
    <name type="scientific">Geospiza parvula</name>
    <name type="common">Small tree-finch</name>
    <name type="synonym">Camarhynchus parvulus</name>
    <dbReference type="NCBI Taxonomy" id="87175"/>
    <lineage>
        <taxon>Eukaryota</taxon>
        <taxon>Metazoa</taxon>
        <taxon>Chordata</taxon>
        <taxon>Craniata</taxon>
        <taxon>Vertebrata</taxon>
        <taxon>Euteleostomi</taxon>
        <taxon>Archelosauria</taxon>
        <taxon>Archosauria</taxon>
        <taxon>Dinosauria</taxon>
        <taxon>Saurischia</taxon>
        <taxon>Theropoda</taxon>
        <taxon>Coelurosauria</taxon>
        <taxon>Aves</taxon>
        <taxon>Neognathae</taxon>
        <taxon>Neoaves</taxon>
        <taxon>Telluraves</taxon>
        <taxon>Australaves</taxon>
        <taxon>Passeriformes</taxon>
        <taxon>Thraupidae</taxon>
        <taxon>Camarhynchus</taxon>
    </lineage>
</organism>
<dbReference type="Gene3D" id="2.30.29.30">
    <property type="entry name" value="Pleckstrin-homology domain (PH domain)/Phosphotyrosine-binding domain (PTB)"/>
    <property type="match status" value="1"/>
</dbReference>
<dbReference type="InterPro" id="IPR011993">
    <property type="entry name" value="PH-like_dom_sf"/>
</dbReference>
<proteinExistence type="predicted"/>
<dbReference type="SMART" id="SM00461">
    <property type="entry name" value="WH1"/>
    <property type="match status" value="1"/>
</dbReference>
<dbReference type="GO" id="GO:0007411">
    <property type="term" value="P:axon guidance"/>
    <property type="evidence" value="ECO:0007669"/>
    <property type="project" value="TreeGrafter"/>
</dbReference>
<reference evidence="1" key="2">
    <citation type="submission" date="2025-09" db="UniProtKB">
        <authorList>
            <consortium name="Ensembl"/>
        </authorList>
    </citation>
    <scope>IDENTIFICATION</scope>
</reference>
<dbReference type="GO" id="GO:0030838">
    <property type="term" value="P:positive regulation of actin filament polymerization"/>
    <property type="evidence" value="ECO:0007669"/>
    <property type="project" value="TreeGrafter"/>
</dbReference>
<name>A0A8C3MEV4_GEOPR</name>
<dbReference type="PANTHER" id="PTHR11202:SF12">
    <property type="entry name" value="VASODILATOR-STIMULATED PHOSPHOPROTEIN"/>
    <property type="match status" value="1"/>
</dbReference>